<feature type="compositionally biased region" description="Basic residues" evidence="1">
    <location>
        <begin position="202"/>
        <end position="222"/>
    </location>
</feature>
<feature type="compositionally biased region" description="Basic and acidic residues" evidence="1">
    <location>
        <begin position="158"/>
        <end position="168"/>
    </location>
</feature>
<dbReference type="AlphaFoldDB" id="T0YF54"/>
<feature type="non-terminal residue" evidence="2">
    <location>
        <position position="222"/>
    </location>
</feature>
<comment type="caution">
    <text evidence="2">The sequence shown here is derived from an EMBL/GenBank/DDBJ whole genome shotgun (WGS) entry which is preliminary data.</text>
</comment>
<gene>
    <name evidence="2" type="ORF">B1A_20357</name>
</gene>
<dbReference type="InterPro" id="IPR011989">
    <property type="entry name" value="ARM-like"/>
</dbReference>
<sequence length="222" mass="24522">MLQLVKDKDEDIRRAAIEILNQAKDPRAIESLLQATRDTDWWVSERAVDALAEIGSKTAVPRLLEMLRAGNVKTLPVVVRALGRLGDAQLTGALAPLLARPEREVRIEAIQALVSIADLSNPDAVRTQLKQQASARPDDCARGRIRTGRSRAAALRSRRGEQLRRHDPAAAARGGRARAARGGRPGARRRQLAARHPDPAPRGHHRGPLQVSRAHRPRRVRY</sequence>
<dbReference type="InterPro" id="IPR016024">
    <property type="entry name" value="ARM-type_fold"/>
</dbReference>
<dbReference type="GO" id="GO:0016491">
    <property type="term" value="F:oxidoreductase activity"/>
    <property type="evidence" value="ECO:0007669"/>
    <property type="project" value="TreeGrafter"/>
</dbReference>
<evidence type="ECO:0000256" key="1">
    <source>
        <dbReference type="SAM" id="MobiDB-lite"/>
    </source>
</evidence>
<organism evidence="2">
    <name type="scientific">mine drainage metagenome</name>
    <dbReference type="NCBI Taxonomy" id="410659"/>
    <lineage>
        <taxon>unclassified sequences</taxon>
        <taxon>metagenomes</taxon>
        <taxon>ecological metagenomes</taxon>
    </lineage>
</organism>
<dbReference type="SUPFAM" id="SSF48371">
    <property type="entry name" value="ARM repeat"/>
    <property type="match status" value="1"/>
</dbReference>
<dbReference type="PANTHER" id="PTHR12697:SF5">
    <property type="entry name" value="DEOXYHYPUSINE HYDROXYLASE"/>
    <property type="match status" value="1"/>
</dbReference>
<reference evidence="2" key="2">
    <citation type="journal article" date="2014" name="ISME J.">
        <title>Microbial stratification in low pH oxic and suboxic macroscopic growths along an acid mine drainage.</title>
        <authorList>
            <person name="Mendez-Garcia C."/>
            <person name="Mesa V."/>
            <person name="Sprenger R.R."/>
            <person name="Richter M."/>
            <person name="Diez M.S."/>
            <person name="Solano J."/>
            <person name="Bargiela R."/>
            <person name="Golyshina O.V."/>
            <person name="Manteca A."/>
            <person name="Ramos J.L."/>
            <person name="Gallego J.R."/>
            <person name="Llorente I."/>
            <person name="Martins Dos Santos V.A."/>
            <person name="Jensen O.N."/>
            <person name="Pelaez A.I."/>
            <person name="Sanchez J."/>
            <person name="Ferrer M."/>
        </authorList>
    </citation>
    <scope>NUCLEOTIDE SEQUENCE</scope>
</reference>
<protein>
    <submittedName>
        <fullName evidence="2">PBS lyase HEAT domain protein repeat-containing protein</fullName>
    </submittedName>
</protein>
<keyword evidence="2" id="KW-0456">Lyase</keyword>
<feature type="compositionally biased region" description="Basic residues" evidence="1">
    <location>
        <begin position="175"/>
        <end position="193"/>
    </location>
</feature>
<dbReference type="GO" id="GO:0016829">
    <property type="term" value="F:lyase activity"/>
    <property type="evidence" value="ECO:0007669"/>
    <property type="project" value="UniProtKB-KW"/>
</dbReference>
<dbReference type="SMART" id="SM00567">
    <property type="entry name" value="EZ_HEAT"/>
    <property type="match status" value="2"/>
</dbReference>
<dbReference type="Gene3D" id="1.25.10.10">
    <property type="entry name" value="Leucine-rich Repeat Variant"/>
    <property type="match status" value="1"/>
</dbReference>
<proteinExistence type="predicted"/>
<dbReference type="PANTHER" id="PTHR12697">
    <property type="entry name" value="PBS LYASE HEAT-LIKE PROTEIN"/>
    <property type="match status" value="1"/>
</dbReference>
<name>T0YF54_9ZZZZ</name>
<evidence type="ECO:0000313" key="2">
    <source>
        <dbReference type="EMBL" id="EQD30482.1"/>
    </source>
</evidence>
<dbReference type="InterPro" id="IPR004155">
    <property type="entry name" value="PBS_lyase_HEAT"/>
</dbReference>
<dbReference type="Pfam" id="PF13646">
    <property type="entry name" value="HEAT_2"/>
    <property type="match status" value="1"/>
</dbReference>
<reference evidence="2" key="1">
    <citation type="submission" date="2013-08" db="EMBL/GenBank/DDBJ databases">
        <authorList>
            <person name="Mendez C."/>
            <person name="Richter M."/>
            <person name="Ferrer M."/>
            <person name="Sanchez J."/>
        </authorList>
    </citation>
    <scope>NUCLEOTIDE SEQUENCE</scope>
</reference>
<accession>T0YF54</accession>
<dbReference type="EMBL" id="AUZX01015017">
    <property type="protein sequence ID" value="EQD30482.1"/>
    <property type="molecule type" value="Genomic_DNA"/>
</dbReference>
<feature type="region of interest" description="Disordered" evidence="1">
    <location>
        <begin position="127"/>
        <end position="222"/>
    </location>
</feature>